<dbReference type="AlphaFoldDB" id="A0A183CKA7"/>
<dbReference type="Proteomes" id="UP000050741">
    <property type="component" value="Unassembled WGS sequence"/>
</dbReference>
<sequence>MSDNESVEEQQQQMEEIFICADVLLGVFAFLDPFELGLKMALISDRLDVLLSVGALSFQTFATILSGDSSQLRKTPIDPFLWTFARVPGGRQRRGFFSTSRGQLSFVNASVSANFIISFWHFSTLVIEPFELANALTRERLTLRRFNNDFWLLVRCPIGREEDKWTKWEEAAIEWLWYRQWNRFIVSFNDSGIGDGMIGANESPSE</sequence>
<dbReference type="WBParaSite" id="GPLIN_001331300">
    <property type="protein sequence ID" value="GPLIN_001331300"/>
    <property type="gene ID" value="GPLIN_001331300"/>
</dbReference>
<reference evidence="1" key="2">
    <citation type="submission" date="2014-05" db="EMBL/GenBank/DDBJ databases">
        <title>The genome and life-stage specific transcriptomes of Globodera pallida elucidate key aspects of plant parasitism by a cyst nematode.</title>
        <authorList>
            <person name="Cotton J.A."/>
            <person name="Lilley C.J."/>
            <person name="Jones L.M."/>
            <person name="Kikuchi T."/>
            <person name="Reid A.J."/>
            <person name="Thorpe P."/>
            <person name="Tsai I.J."/>
            <person name="Beasley H."/>
            <person name="Blok V."/>
            <person name="Cock P.J.A."/>
            <person name="Van den Akker S.E."/>
            <person name="Holroyd N."/>
            <person name="Hunt M."/>
            <person name="Mantelin S."/>
            <person name="Naghra H."/>
            <person name="Pain A."/>
            <person name="Palomares-Rius J.E."/>
            <person name="Zarowiecki M."/>
            <person name="Berriman M."/>
            <person name="Jones J.T."/>
            <person name="Urwin P.E."/>
        </authorList>
    </citation>
    <scope>NUCLEOTIDE SEQUENCE [LARGE SCALE GENOMIC DNA]</scope>
    <source>
        <strain evidence="1">Lindley</strain>
    </source>
</reference>
<protein>
    <submittedName>
        <fullName evidence="2">Myotubularin phosphatase domain-containing protein</fullName>
    </submittedName>
</protein>
<organism evidence="1 2">
    <name type="scientific">Globodera pallida</name>
    <name type="common">Potato cyst nematode worm</name>
    <name type="synonym">Heterodera pallida</name>
    <dbReference type="NCBI Taxonomy" id="36090"/>
    <lineage>
        <taxon>Eukaryota</taxon>
        <taxon>Metazoa</taxon>
        <taxon>Ecdysozoa</taxon>
        <taxon>Nematoda</taxon>
        <taxon>Chromadorea</taxon>
        <taxon>Rhabditida</taxon>
        <taxon>Tylenchina</taxon>
        <taxon>Tylenchomorpha</taxon>
        <taxon>Tylenchoidea</taxon>
        <taxon>Heteroderidae</taxon>
        <taxon>Heteroderinae</taxon>
        <taxon>Globodera</taxon>
    </lineage>
</organism>
<proteinExistence type="predicted"/>
<keyword evidence="1" id="KW-1185">Reference proteome</keyword>
<reference evidence="1" key="1">
    <citation type="submission" date="2013-12" db="EMBL/GenBank/DDBJ databases">
        <authorList>
            <person name="Aslett M."/>
        </authorList>
    </citation>
    <scope>NUCLEOTIDE SEQUENCE [LARGE SCALE GENOMIC DNA]</scope>
    <source>
        <strain evidence="1">Lindley</strain>
    </source>
</reference>
<name>A0A183CKA7_GLOPA</name>
<evidence type="ECO:0000313" key="2">
    <source>
        <dbReference type="WBParaSite" id="GPLIN_001331300"/>
    </source>
</evidence>
<accession>A0A183CKA7</accession>
<evidence type="ECO:0000313" key="1">
    <source>
        <dbReference type="Proteomes" id="UP000050741"/>
    </source>
</evidence>
<reference evidence="2" key="3">
    <citation type="submission" date="2016-06" db="UniProtKB">
        <authorList>
            <consortium name="WormBaseParasite"/>
        </authorList>
    </citation>
    <scope>IDENTIFICATION</scope>
</reference>